<dbReference type="Pfam" id="PF17921">
    <property type="entry name" value="Integrase_H2C2"/>
    <property type="match status" value="1"/>
</dbReference>
<gene>
    <name evidence="3" type="ORF">ALMOND_2B031481</name>
</gene>
<evidence type="ECO:0000256" key="1">
    <source>
        <dbReference type="SAM" id="MobiDB-lite"/>
    </source>
</evidence>
<dbReference type="AlphaFoldDB" id="A0A5E4G738"/>
<reference evidence="4" key="1">
    <citation type="journal article" date="2020" name="Plant J.">
        <title>Transposons played a major role in the diversification between the closely related almond and peach genomes: results from the almond genome sequence.</title>
        <authorList>
            <person name="Alioto T."/>
            <person name="Alexiou K.G."/>
            <person name="Bardil A."/>
            <person name="Barteri F."/>
            <person name="Castanera R."/>
            <person name="Cruz F."/>
            <person name="Dhingra A."/>
            <person name="Duval H."/>
            <person name="Fernandez I Marti A."/>
            <person name="Frias L."/>
            <person name="Galan B."/>
            <person name="Garcia J.L."/>
            <person name="Howad W."/>
            <person name="Gomez-Garrido J."/>
            <person name="Gut M."/>
            <person name="Julca I."/>
            <person name="Morata J."/>
            <person name="Puigdomenech P."/>
            <person name="Ribeca P."/>
            <person name="Rubio Cabetas M.J."/>
            <person name="Vlasova A."/>
            <person name="Wirthensohn M."/>
            <person name="Garcia-Mas J."/>
            <person name="Gabaldon T."/>
            <person name="Casacuberta J.M."/>
            <person name="Arus P."/>
        </authorList>
    </citation>
    <scope>NUCLEOTIDE SEQUENCE [LARGE SCALE GENOMIC DNA]</scope>
    <source>
        <strain evidence="4">cv. Texas</strain>
    </source>
</reference>
<dbReference type="PANTHER" id="PTHR48475">
    <property type="entry name" value="RIBONUCLEASE H"/>
    <property type="match status" value="1"/>
</dbReference>
<dbReference type="Proteomes" id="UP000327085">
    <property type="component" value="Unassembled WGS sequence"/>
</dbReference>
<accession>A0A5E4G738</accession>
<feature type="compositionally biased region" description="Basic and acidic residues" evidence="1">
    <location>
        <begin position="22"/>
        <end position="36"/>
    </location>
</feature>
<dbReference type="Gene3D" id="1.10.340.70">
    <property type="match status" value="1"/>
</dbReference>
<feature type="non-terminal residue" evidence="3">
    <location>
        <position position="126"/>
    </location>
</feature>
<evidence type="ECO:0000313" key="4">
    <source>
        <dbReference type="Proteomes" id="UP000327085"/>
    </source>
</evidence>
<evidence type="ECO:0000259" key="2">
    <source>
        <dbReference type="Pfam" id="PF17921"/>
    </source>
</evidence>
<feature type="domain" description="Integrase zinc-binding" evidence="2">
    <location>
        <begin position="64"/>
        <end position="115"/>
    </location>
</feature>
<dbReference type="EMBL" id="CABIKO010000387">
    <property type="protein sequence ID" value="VVA35420.1"/>
    <property type="molecule type" value="Genomic_DNA"/>
</dbReference>
<protein>
    <submittedName>
        <fullName evidence="3">PREDICTED: Gypsy retrotransposon integrase</fullName>
    </submittedName>
</protein>
<dbReference type="PANTHER" id="PTHR48475:SF2">
    <property type="entry name" value="RIBONUCLEASE H"/>
    <property type="match status" value="1"/>
</dbReference>
<feature type="region of interest" description="Disordered" evidence="1">
    <location>
        <begin position="21"/>
        <end position="47"/>
    </location>
</feature>
<proteinExistence type="predicted"/>
<sequence length="126" mass="14026">PKTAIKAQALADFVVEFTPTAEEEKMVTKSKEKADDTSPTDSNLPNDMWQLHVDGASNHKGAGVLCKIHDGECGNHSGGRSLAQKALNVGYFWPTMRHDSTEYVKRCDRCQRYKPVPNLPAEIYHP</sequence>
<name>A0A5E4G738_PRUDU</name>
<organism evidence="3 4">
    <name type="scientific">Prunus dulcis</name>
    <name type="common">Almond</name>
    <name type="synonym">Amygdalus dulcis</name>
    <dbReference type="NCBI Taxonomy" id="3755"/>
    <lineage>
        <taxon>Eukaryota</taxon>
        <taxon>Viridiplantae</taxon>
        <taxon>Streptophyta</taxon>
        <taxon>Embryophyta</taxon>
        <taxon>Tracheophyta</taxon>
        <taxon>Spermatophyta</taxon>
        <taxon>Magnoliopsida</taxon>
        <taxon>eudicotyledons</taxon>
        <taxon>Gunneridae</taxon>
        <taxon>Pentapetalae</taxon>
        <taxon>rosids</taxon>
        <taxon>fabids</taxon>
        <taxon>Rosales</taxon>
        <taxon>Rosaceae</taxon>
        <taxon>Amygdaloideae</taxon>
        <taxon>Amygdaleae</taxon>
        <taxon>Prunus</taxon>
    </lineage>
</organism>
<feature type="non-terminal residue" evidence="3">
    <location>
        <position position="1"/>
    </location>
</feature>
<dbReference type="InterPro" id="IPR041588">
    <property type="entry name" value="Integrase_H2C2"/>
</dbReference>
<evidence type="ECO:0000313" key="3">
    <source>
        <dbReference type="EMBL" id="VVA35420.1"/>
    </source>
</evidence>
<dbReference type="InParanoid" id="A0A5E4G738"/>